<evidence type="ECO:0000256" key="1">
    <source>
        <dbReference type="ARBA" id="ARBA00000312"/>
    </source>
</evidence>
<dbReference type="Proteomes" id="UP000245959">
    <property type="component" value="Unassembled WGS sequence"/>
</dbReference>
<gene>
    <name evidence="20" type="ORF">C8D82_12946</name>
</gene>
<evidence type="ECO:0000256" key="18">
    <source>
        <dbReference type="PIRSR" id="PIRSR006135-1"/>
    </source>
</evidence>
<dbReference type="InterPro" id="IPR003203">
    <property type="entry name" value="CobU/CobP"/>
</dbReference>
<keyword evidence="10" id="KW-0169">Cobalamin biosynthesis</keyword>
<comment type="catalytic activity">
    <reaction evidence="3">
        <text>adenosylcob(III)inamide + GTP = adenosylcob(III)inamide phosphate + GDP + H(+)</text>
        <dbReference type="Rhea" id="RHEA:15765"/>
        <dbReference type="ChEBI" id="CHEBI:2480"/>
        <dbReference type="ChEBI" id="CHEBI:15378"/>
        <dbReference type="ChEBI" id="CHEBI:37565"/>
        <dbReference type="ChEBI" id="CHEBI:58189"/>
        <dbReference type="ChEBI" id="CHEBI:58502"/>
        <dbReference type="EC" id="2.7.1.156"/>
    </reaction>
</comment>
<dbReference type="GO" id="GO:0005524">
    <property type="term" value="F:ATP binding"/>
    <property type="evidence" value="ECO:0007669"/>
    <property type="project" value="UniProtKB-KW"/>
</dbReference>
<evidence type="ECO:0000256" key="6">
    <source>
        <dbReference type="ARBA" id="ARBA00005159"/>
    </source>
</evidence>
<dbReference type="EC" id="2.7.7.62" evidence="9"/>
<feature type="active site" description="GMP-histidine intermediate" evidence="18">
    <location>
        <position position="51"/>
    </location>
</feature>
<feature type="binding site" evidence="19">
    <location>
        <begin position="52"/>
        <end position="55"/>
    </location>
    <ligand>
        <name>GTP</name>
        <dbReference type="ChEBI" id="CHEBI:37565"/>
    </ligand>
</feature>
<evidence type="ECO:0000256" key="12">
    <source>
        <dbReference type="ARBA" id="ARBA00022741"/>
    </source>
</evidence>
<dbReference type="AlphaFoldDB" id="A0A2U1ANP0"/>
<keyword evidence="13 20" id="KW-0418">Kinase</keyword>
<sequence>MDSKLILVTGGARSGKSSFSERLILENCRRPAYVATCPVLDAETAERIRLHRARREAGNWITVEEETDLAAAFDRAEAARADGVLVDCLTLWINNLLYRNPEFSEQGMRETLAELLPRMRCFPGPAVLVLNEVGLGLVPETPLGRRFRDLSGRCGQLVAAEADELYFVVCGIPQRIK</sequence>
<dbReference type="PANTHER" id="PTHR34848">
    <property type="match status" value="1"/>
</dbReference>
<keyword evidence="11 20" id="KW-0808">Transferase</keyword>
<evidence type="ECO:0000256" key="16">
    <source>
        <dbReference type="ARBA" id="ARBA00029570"/>
    </source>
</evidence>
<proteinExistence type="inferred from homology"/>
<dbReference type="UniPathway" id="UPA00148">
    <property type="reaction ID" value="UER00236"/>
</dbReference>
<feature type="binding site" evidence="19">
    <location>
        <position position="64"/>
    </location>
    <ligand>
        <name>GTP</name>
        <dbReference type="ChEBI" id="CHEBI:37565"/>
    </ligand>
</feature>
<evidence type="ECO:0000256" key="14">
    <source>
        <dbReference type="ARBA" id="ARBA00022840"/>
    </source>
</evidence>
<evidence type="ECO:0000256" key="5">
    <source>
        <dbReference type="ARBA" id="ARBA00004692"/>
    </source>
</evidence>
<dbReference type="PANTHER" id="PTHR34848:SF1">
    <property type="entry name" value="BIFUNCTIONAL ADENOSYLCOBALAMIN BIOSYNTHESIS PROTEIN COBU"/>
    <property type="match status" value="1"/>
</dbReference>
<reference evidence="20 21" key="1">
    <citation type="submission" date="2018-04" db="EMBL/GenBank/DDBJ databases">
        <title>Genomic Encyclopedia of Type Strains, Phase IV (KMG-IV): sequencing the most valuable type-strain genomes for metagenomic binning, comparative biology and taxonomic classification.</title>
        <authorList>
            <person name="Goeker M."/>
        </authorList>
    </citation>
    <scope>NUCLEOTIDE SEQUENCE [LARGE SCALE GENOMIC DNA]</scope>
    <source>
        <strain evidence="20 21">DSM 14823</strain>
    </source>
</reference>
<keyword evidence="12 19" id="KW-0547">Nucleotide-binding</keyword>
<comment type="catalytic activity">
    <reaction evidence="2">
        <text>adenosylcob(III)inamide phosphate + GTP + H(+) = adenosylcob(III)inamide-GDP + diphosphate</text>
        <dbReference type="Rhea" id="RHEA:22712"/>
        <dbReference type="ChEBI" id="CHEBI:15378"/>
        <dbReference type="ChEBI" id="CHEBI:33019"/>
        <dbReference type="ChEBI" id="CHEBI:37565"/>
        <dbReference type="ChEBI" id="CHEBI:58502"/>
        <dbReference type="ChEBI" id="CHEBI:60487"/>
        <dbReference type="EC" id="2.7.7.62"/>
    </reaction>
</comment>
<name>A0A2U1ANP0_9BACT</name>
<dbReference type="GO" id="GO:0005525">
    <property type="term" value="F:GTP binding"/>
    <property type="evidence" value="ECO:0007669"/>
    <property type="project" value="UniProtKB-KW"/>
</dbReference>
<comment type="caution">
    <text evidence="20">The sequence shown here is derived from an EMBL/GenBank/DDBJ whole genome shotgun (WGS) entry which is preliminary data.</text>
</comment>
<evidence type="ECO:0000256" key="15">
    <source>
        <dbReference type="ARBA" id="ARBA00023134"/>
    </source>
</evidence>
<dbReference type="OrthoDB" id="9799422at2"/>
<evidence type="ECO:0000256" key="4">
    <source>
        <dbReference type="ARBA" id="ARBA00003889"/>
    </source>
</evidence>
<dbReference type="InterPro" id="IPR027417">
    <property type="entry name" value="P-loop_NTPase"/>
</dbReference>
<comment type="pathway">
    <text evidence="6">Cofactor biosynthesis; adenosylcobalamin biosynthesis; adenosylcobalamin from cob(II)yrinate a,c-diamide: step 5/7.</text>
</comment>
<keyword evidence="21" id="KW-1185">Reference proteome</keyword>
<evidence type="ECO:0000256" key="17">
    <source>
        <dbReference type="ARBA" id="ARBA00030571"/>
    </source>
</evidence>
<dbReference type="Pfam" id="PF02283">
    <property type="entry name" value="CobU"/>
    <property type="match status" value="1"/>
</dbReference>
<dbReference type="EC" id="2.7.1.156" evidence="8"/>
<evidence type="ECO:0000256" key="7">
    <source>
        <dbReference type="ARBA" id="ARBA00007490"/>
    </source>
</evidence>
<dbReference type="SUPFAM" id="SSF52540">
    <property type="entry name" value="P-loop containing nucleoside triphosphate hydrolases"/>
    <property type="match status" value="1"/>
</dbReference>
<evidence type="ECO:0000256" key="10">
    <source>
        <dbReference type="ARBA" id="ARBA00022573"/>
    </source>
</evidence>
<evidence type="ECO:0000256" key="2">
    <source>
        <dbReference type="ARBA" id="ARBA00000711"/>
    </source>
</evidence>
<organism evidence="20 21">
    <name type="scientific">Victivallis vadensis</name>
    <dbReference type="NCBI Taxonomy" id="172901"/>
    <lineage>
        <taxon>Bacteria</taxon>
        <taxon>Pseudomonadati</taxon>
        <taxon>Lentisphaerota</taxon>
        <taxon>Lentisphaeria</taxon>
        <taxon>Victivallales</taxon>
        <taxon>Victivallaceae</taxon>
        <taxon>Victivallis</taxon>
    </lineage>
</organism>
<dbReference type="NCBIfam" id="NF004469">
    <property type="entry name" value="PRK05800.1"/>
    <property type="match status" value="1"/>
</dbReference>
<evidence type="ECO:0000256" key="11">
    <source>
        <dbReference type="ARBA" id="ARBA00022679"/>
    </source>
</evidence>
<evidence type="ECO:0000313" key="20">
    <source>
        <dbReference type="EMBL" id="PVY38024.1"/>
    </source>
</evidence>
<keyword evidence="20" id="KW-0548">Nucleotidyltransferase</keyword>
<dbReference type="GO" id="GO:0043752">
    <property type="term" value="F:adenosylcobinamide kinase activity"/>
    <property type="evidence" value="ECO:0007669"/>
    <property type="project" value="UniProtKB-EC"/>
</dbReference>
<comment type="pathway">
    <text evidence="5">Cofactor biosynthesis; adenosylcobalamin biosynthesis; adenosylcobalamin from cob(II)yrinate a,c-diamide: step 6/7.</text>
</comment>
<evidence type="ECO:0000313" key="21">
    <source>
        <dbReference type="Proteomes" id="UP000245959"/>
    </source>
</evidence>
<dbReference type="PIRSF" id="PIRSF006135">
    <property type="entry name" value="CobU"/>
    <property type="match status" value="1"/>
</dbReference>
<comment type="catalytic activity">
    <reaction evidence="1">
        <text>adenosylcob(III)inamide + ATP = adenosylcob(III)inamide phosphate + ADP + H(+)</text>
        <dbReference type="Rhea" id="RHEA:15769"/>
        <dbReference type="ChEBI" id="CHEBI:2480"/>
        <dbReference type="ChEBI" id="CHEBI:15378"/>
        <dbReference type="ChEBI" id="CHEBI:30616"/>
        <dbReference type="ChEBI" id="CHEBI:58502"/>
        <dbReference type="ChEBI" id="CHEBI:456216"/>
        <dbReference type="EC" id="2.7.1.156"/>
    </reaction>
</comment>
<feature type="binding site" evidence="19">
    <location>
        <begin position="10"/>
        <end position="17"/>
    </location>
    <ligand>
        <name>GTP</name>
        <dbReference type="ChEBI" id="CHEBI:37565"/>
    </ligand>
</feature>
<dbReference type="GO" id="GO:0008820">
    <property type="term" value="F:cobinamide phosphate guanylyltransferase activity"/>
    <property type="evidence" value="ECO:0007669"/>
    <property type="project" value="UniProtKB-EC"/>
</dbReference>
<dbReference type="RefSeq" id="WP_116885254.1">
    <property type="nucleotide sequence ID" value="NZ_CABMMC010000042.1"/>
</dbReference>
<dbReference type="CDD" id="cd00544">
    <property type="entry name" value="CobU"/>
    <property type="match status" value="1"/>
</dbReference>
<evidence type="ECO:0000256" key="19">
    <source>
        <dbReference type="PIRSR" id="PIRSR006135-2"/>
    </source>
</evidence>
<evidence type="ECO:0000256" key="9">
    <source>
        <dbReference type="ARBA" id="ARBA00012523"/>
    </source>
</evidence>
<keyword evidence="15 19" id="KW-0342">GTP-binding</keyword>
<protein>
    <recommendedName>
        <fullName evidence="16">Adenosylcobinamide kinase</fullName>
        <ecNumber evidence="8">2.7.1.156</ecNumber>
        <ecNumber evidence="9">2.7.7.62</ecNumber>
    </recommendedName>
    <alternativeName>
        <fullName evidence="17">Adenosylcobinamide-phosphate guanylyltransferase</fullName>
    </alternativeName>
</protein>
<comment type="function">
    <text evidence="4">Catalyzes ATP-dependent phosphorylation of adenosylcobinamide and addition of GMP to adenosylcobinamide phosphate.</text>
</comment>
<evidence type="ECO:0000256" key="8">
    <source>
        <dbReference type="ARBA" id="ARBA00012016"/>
    </source>
</evidence>
<dbReference type="GeneID" id="78296534"/>
<comment type="similarity">
    <text evidence="7">Belongs to the CobU/CobP family.</text>
</comment>
<evidence type="ECO:0000256" key="3">
    <source>
        <dbReference type="ARBA" id="ARBA00001522"/>
    </source>
</evidence>
<accession>A0A2U1ANP0</accession>
<dbReference type="EMBL" id="QEKH01000029">
    <property type="protein sequence ID" value="PVY38024.1"/>
    <property type="molecule type" value="Genomic_DNA"/>
</dbReference>
<dbReference type="Gene3D" id="3.40.50.300">
    <property type="entry name" value="P-loop containing nucleotide triphosphate hydrolases"/>
    <property type="match status" value="1"/>
</dbReference>
<dbReference type="GO" id="GO:0009236">
    <property type="term" value="P:cobalamin biosynthetic process"/>
    <property type="evidence" value="ECO:0007669"/>
    <property type="project" value="UniProtKB-UniPathway"/>
</dbReference>
<keyword evidence="14" id="KW-0067">ATP-binding</keyword>
<feature type="binding site" evidence="19">
    <location>
        <position position="87"/>
    </location>
    <ligand>
        <name>GTP</name>
        <dbReference type="ChEBI" id="CHEBI:37565"/>
    </ligand>
</feature>
<evidence type="ECO:0000256" key="13">
    <source>
        <dbReference type="ARBA" id="ARBA00022777"/>
    </source>
</evidence>